<dbReference type="SUPFAM" id="SSF54001">
    <property type="entry name" value="Cysteine proteinases"/>
    <property type="match status" value="1"/>
</dbReference>
<dbReference type="GO" id="GO:0016874">
    <property type="term" value="F:ligase activity"/>
    <property type="evidence" value="ECO:0007669"/>
    <property type="project" value="TreeGrafter"/>
</dbReference>
<keyword evidence="1" id="KW-0812">Transmembrane</keyword>
<dbReference type="Gene3D" id="3.90.1720.10">
    <property type="entry name" value="endopeptidase domain like (from Nostoc punctiforme)"/>
    <property type="match status" value="1"/>
</dbReference>
<accession>K2NCJ3</accession>
<dbReference type="AlphaFoldDB" id="K2NCJ3"/>
<evidence type="ECO:0000313" key="2">
    <source>
        <dbReference type="EMBL" id="EKF26767.1"/>
    </source>
</evidence>
<evidence type="ECO:0000256" key="1">
    <source>
        <dbReference type="SAM" id="Phobius"/>
    </source>
</evidence>
<keyword evidence="1" id="KW-1133">Transmembrane helix</keyword>
<gene>
    <name evidence="2" type="ORF">MOQ_009527</name>
</gene>
<dbReference type="PANTHER" id="PTHR30094">
    <property type="entry name" value="BIFUNCTIONAL GLUTATHIONYLSPERMIDINE SYNTHETASE/AMIDASE-RELATED"/>
    <property type="match status" value="1"/>
</dbReference>
<dbReference type="Proteomes" id="UP000007350">
    <property type="component" value="Unassembled WGS sequence"/>
</dbReference>
<sequence>MDSAVNVSSLATVSNLPAPSPPNECTPMLRTRPVPMDAESILRREGKDEMPFWERVSSPLHPVFRKVQEHCHYEWVAALLSAIMLLTLFVFIFYLDTSPRPEDCVTPFGHLLGESRGVKAFSNCNRDYRNVEEHFVLVRTSLTYSGLKWRSVEYARRFWLLAKRPAVQFMSVQNAEDIWTRVVYASYITGERVKLFKYENMLACDQTPREKKTGMKRSLWKHYKPQIGDLLVYANDSNIPGGHVAVVVDIVSMSKNLDGNTSSMTEYSMRLAEQNWNNEPWPYRSNLEGKETRNDTRLLGDYSREVSLQEVESAQMICVKDPWGTVLGWVRA</sequence>
<organism evidence="2 3">
    <name type="scientific">Trypanosoma cruzi marinkellei</name>
    <dbReference type="NCBI Taxonomy" id="85056"/>
    <lineage>
        <taxon>Eukaryota</taxon>
        <taxon>Discoba</taxon>
        <taxon>Euglenozoa</taxon>
        <taxon>Kinetoplastea</taxon>
        <taxon>Metakinetoplastina</taxon>
        <taxon>Trypanosomatida</taxon>
        <taxon>Trypanosomatidae</taxon>
        <taxon>Trypanosoma</taxon>
        <taxon>Schizotrypanum</taxon>
    </lineage>
</organism>
<comment type="caution">
    <text evidence="2">The sequence shown here is derived from an EMBL/GenBank/DDBJ whole genome shotgun (WGS) entry which is preliminary data.</text>
</comment>
<dbReference type="InterPro" id="IPR038765">
    <property type="entry name" value="Papain-like_cys_pep_sf"/>
</dbReference>
<dbReference type="PANTHER" id="PTHR30094:SF14">
    <property type="entry name" value="D-ALANYL-GLYCYL ENDOPEPTIDASE-LIKE PROTEIN"/>
    <property type="match status" value="1"/>
</dbReference>
<name>K2NCJ3_TRYCR</name>
<evidence type="ECO:0000313" key="3">
    <source>
        <dbReference type="Proteomes" id="UP000007350"/>
    </source>
</evidence>
<dbReference type="InterPro" id="IPR051705">
    <property type="entry name" value="Gsp_Synthetase/Amidase"/>
</dbReference>
<feature type="transmembrane region" description="Helical" evidence="1">
    <location>
        <begin position="75"/>
        <end position="95"/>
    </location>
</feature>
<proteinExistence type="predicted"/>
<reference evidence="2 3" key="1">
    <citation type="journal article" date="2012" name="BMC Genomics">
        <title>Comparative genomic analysis of human infective Trypanosoma cruzi lineages with the bat-restricted subspecies T. cruzi marinkellei.</title>
        <authorList>
            <person name="Franzen O."/>
            <person name="Talavera-Lopez C."/>
            <person name="Ochaya S."/>
            <person name="Butler C.E."/>
            <person name="Messenger L.A."/>
            <person name="Lewis M.D."/>
            <person name="Llewellyn M.S."/>
            <person name="Marinkelle C.J."/>
            <person name="Tyler K.M."/>
            <person name="Miles M.A."/>
            <person name="Andersson B."/>
        </authorList>
    </citation>
    <scope>NUCLEOTIDE SEQUENCE [LARGE SCALE GENOMIC DNA]</scope>
    <source>
        <strain evidence="2 3">B7</strain>
    </source>
</reference>
<protein>
    <submittedName>
        <fullName evidence="2">Uncharacterized protein</fullName>
    </submittedName>
</protein>
<dbReference type="EMBL" id="AHKC01019859">
    <property type="protein sequence ID" value="EKF26767.1"/>
    <property type="molecule type" value="Genomic_DNA"/>
</dbReference>
<keyword evidence="1" id="KW-0472">Membrane</keyword>
<keyword evidence="3" id="KW-1185">Reference proteome</keyword>
<dbReference type="OrthoDB" id="272188at2759"/>